<keyword evidence="5 6" id="KW-0408">Iron</keyword>
<evidence type="ECO:0000256" key="1">
    <source>
        <dbReference type="ARBA" id="ARBA00022448"/>
    </source>
</evidence>
<dbReference type="PRINTS" id="PR00604">
    <property type="entry name" value="CYTCHRMECIAB"/>
</dbReference>
<accession>A0ABT3NUJ4</accession>
<evidence type="ECO:0000256" key="2">
    <source>
        <dbReference type="ARBA" id="ARBA00022617"/>
    </source>
</evidence>
<dbReference type="InterPro" id="IPR036909">
    <property type="entry name" value="Cyt_c-like_dom_sf"/>
</dbReference>
<dbReference type="RefSeq" id="WP_301589076.1">
    <property type="nucleotide sequence ID" value="NZ_JAPFQI010000002.1"/>
</dbReference>
<evidence type="ECO:0000256" key="5">
    <source>
        <dbReference type="ARBA" id="ARBA00023004"/>
    </source>
</evidence>
<sequence length="178" mass="18236">MSLELNKAFAAILTAGIAFMGAGIVGEQIVHPKRLATPAIQVGEPAPAQQAAAPAAPTIEPIAPLLAAANADNGRTLATRACGSCHTFNEGGRSGVGPNLYGIVGASHAHIPGFNYSNAMRALADKPWDYEALNQFLAAPARAIAGTRMAFAGLNNTGQRADVIAYLRTLAAEPAPLP</sequence>
<keyword evidence="2 6" id="KW-0349">Heme</keyword>
<dbReference type="InterPro" id="IPR002327">
    <property type="entry name" value="Cyt_c_1A/1B"/>
</dbReference>
<evidence type="ECO:0000313" key="9">
    <source>
        <dbReference type="Proteomes" id="UP001526430"/>
    </source>
</evidence>
<protein>
    <submittedName>
        <fullName evidence="8">Cytochrome c family protein</fullName>
    </submittedName>
</protein>
<proteinExistence type="predicted"/>
<organism evidence="8 9">
    <name type="scientific">Sabulicella glaciei</name>
    <dbReference type="NCBI Taxonomy" id="2984948"/>
    <lineage>
        <taxon>Bacteria</taxon>
        <taxon>Pseudomonadati</taxon>
        <taxon>Pseudomonadota</taxon>
        <taxon>Alphaproteobacteria</taxon>
        <taxon>Acetobacterales</taxon>
        <taxon>Acetobacteraceae</taxon>
        <taxon>Sabulicella</taxon>
    </lineage>
</organism>
<feature type="domain" description="Cytochrome c" evidence="7">
    <location>
        <begin position="69"/>
        <end position="171"/>
    </location>
</feature>
<dbReference type="Pfam" id="PF00034">
    <property type="entry name" value="Cytochrom_C"/>
    <property type="match status" value="1"/>
</dbReference>
<name>A0ABT3NUJ4_9PROT</name>
<evidence type="ECO:0000259" key="7">
    <source>
        <dbReference type="PROSITE" id="PS51007"/>
    </source>
</evidence>
<dbReference type="EMBL" id="JAPFQI010000002">
    <property type="protein sequence ID" value="MCW8085224.1"/>
    <property type="molecule type" value="Genomic_DNA"/>
</dbReference>
<keyword evidence="4" id="KW-0249">Electron transport</keyword>
<evidence type="ECO:0000256" key="4">
    <source>
        <dbReference type="ARBA" id="ARBA00022982"/>
    </source>
</evidence>
<dbReference type="PANTHER" id="PTHR11961">
    <property type="entry name" value="CYTOCHROME C"/>
    <property type="match status" value="1"/>
</dbReference>
<dbReference type="PROSITE" id="PS51007">
    <property type="entry name" value="CYTC"/>
    <property type="match status" value="1"/>
</dbReference>
<keyword evidence="9" id="KW-1185">Reference proteome</keyword>
<dbReference type="SUPFAM" id="SSF46626">
    <property type="entry name" value="Cytochrome c"/>
    <property type="match status" value="1"/>
</dbReference>
<keyword evidence="1" id="KW-0813">Transport</keyword>
<evidence type="ECO:0000256" key="6">
    <source>
        <dbReference type="PROSITE-ProRule" id="PRU00433"/>
    </source>
</evidence>
<reference evidence="8 9" key="1">
    <citation type="submission" date="2022-10" db="EMBL/GenBank/DDBJ databases">
        <title>Roseococcus glaciei nov., sp. nov., isolated from glacier.</title>
        <authorList>
            <person name="Liu Q."/>
            <person name="Xin Y.-H."/>
        </authorList>
    </citation>
    <scope>NUCLEOTIDE SEQUENCE [LARGE SCALE GENOMIC DNA]</scope>
    <source>
        <strain evidence="8 9">MDT2-1-1</strain>
    </source>
</reference>
<evidence type="ECO:0000256" key="3">
    <source>
        <dbReference type="ARBA" id="ARBA00022723"/>
    </source>
</evidence>
<gene>
    <name evidence="8" type="ORF">OF850_06275</name>
</gene>
<comment type="caution">
    <text evidence="8">The sequence shown here is derived from an EMBL/GenBank/DDBJ whole genome shotgun (WGS) entry which is preliminary data.</text>
</comment>
<dbReference type="InterPro" id="IPR009056">
    <property type="entry name" value="Cyt_c-like_dom"/>
</dbReference>
<dbReference type="Proteomes" id="UP001526430">
    <property type="component" value="Unassembled WGS sequence"/>
</dbReference>
<keyword evidence="3 6" id="KW-0479">Metal-binding</keyword>
<dbReference type="Gene3D" id="1.10.760.10">
    <property type="entry name" value="Cytochrome c-like domain"/>
    <property type="match status" value="1"/>
</dbReference>
<evidence type="ECO:0000313" key="8">
    <source>
        <dbReference type="EMBL" id="MCW8085224.1"/>
    </source>
</evidence>